<dbReference type="Gene3D" id="3.30.70.1880">
    <property type="entry name" value="Protein of unknown function DUF881"/>
    <property type="match status" value="1"/>
</dbReference>
<dbReference type="PANTHER" id="PTHR37313:SF4">
    <property type="entry name" value="CONSERVED MEMBRANE PROTEIN-RELATED"/>
    <property type="match status" value="1"/>
</dbReference>
<proteinExistence type="inferred from homology"/>
<dbReference type="InterPro" id="IPR010273">
    <property type="entry name" value="DUF881"/>
</dbReference>
<keyword evidence="2" id="KW-0175">Coiled coil</keyword>
<dbReference type="Proteomes" id="UP001499974">
    <property type="component" value="Unassembled WGS sequence"/>
</dbReference>
<comment type="caution">
    <text evidence="3">The sequence shown here is derived from an EMBL/GenBank/DDBJ whole genome shotgun (WGS) entry which is preliminary data.</text>
</comment>
<dbReference type="EMBL" id="BAABKM010000002">
    <property type="protein sequence ID" value="GAA4705043.1"/>
    <property type="molecule type" value="Genomic_DNA"/>
</dbReference>
<evidence type="ECO:0000313" key="3">
    <source>
        <dbReference type="EMBL" id="GAA4705043.1"/>
    </source>
</evidence>
<evidence type="ECO:0000256" key="1">
    <source>
        <dbReference type="ARBA" id="ARBA00009108"/>
    </source>
</evidence>
<evidence type="ECO:0000313" key="4">
    <source>
        <dbReference type="Proteomes" id="UP001499974"/>
    </source>
</evidence>
<keyword evidence="4" id="KW-1185">Reference proteome</keyword>
<comment type="similarity">
    <text evidence="1">Belongs to the UPF0749 family.</text>
</comment>
<dbReference type="PANTHER" id="PTHR37313">
    <property type="entry name" value="UPF0749 PROTEIN RV1825"/>
    <property type="match status" value="1"/>
</dbReference>
<name>A0ABP8XFF3_9ACTN</name>
<organism evidence="3 4">
    <name type="scientific">Nocardioides conyzicola</name>
    <dbReference type="NCBI Taxonomy" id="1651781"/>
    <lineage>
        <taxon>Bacteria</taxon>
        <taxon>Bacillati</taxon>
        <taxon>Actinomycetota</taxon>
        <taxon>Actinomycetes</taxon>
        <taxon>Propionibacteriales</taxon>
        <taxon>Nocardioidaceae</taxon>
        <taxon>Nocardioides</taxon>
    </lineage>
</organism>
<accession>A0ABP8XFF3</accession>
<sequence>MLSSVPGWDGLRDTLVNVSTGSHARSSGSGDPVRRRHRLWRLGTPLVVLACGGLFVVSANNSEGTDLRPGRYTDLASLVQDEADSYADLRDRVAALNAQVTMLSTKVSDRELSRYQREISSLSDPAGLVARRGPGVTIVLSDAPEDVINSTTGNVNPLLVHQQDIQAVVNALWKGGATAVTIQGQRVVSTTGIKCEGNSVQLQGVPYPQPYVIQAVGDQTALLAAVDDDSYVQAYRDDADDPDIAVGWNLTVEALLTAPAYDGLTDLNYATPLKGSTS</sequence>
<feature type="coiled-coil region" evidence="2">
    <location>
        <begin position="79"/>
        <end position="106"/>
    </location>
</feature>
<evidence type="ECO:0000256" key="2">
    <source>
        <dbReference type="SAM" id="Coils"/>
    </source>
</evidence>
<protein>
    <submittedName>
        <fullName evidence="3">DUF881 domain-containing protein</fullName>
    </submittedName>
</protein>
<gene>
    <name evidence="3" type="ORF">GCM10023349_23430</name>
</gene>
<dbReference type="Pfam" id="PF05949">
    <property type="entry name" value="DUF881"/>
    <property type="match status" value="1"/>
</dbReference>
<reference evidence="4" key="1">
    <citation type="journal article" date="2019" name="Int. J. Syst. Evol. Microbiol.">
        <title>The Global Catalogue of Microorganisms (GCM) 10K type strain sequencing project: providing services to taxonomists for standard genome sequencing and annotation.</title>
        <authorList>
            <consortium name="The Broad Institute Genomics Platform"/>
            <consortium name="The Broad Institute Genome Sequencing Center for Infectious Disease"/>
            <person name="Wu L."/>
            <person name="Ma J."/>
        </authorList>
    </citation>
    <scope>NUCLEOTIDE SEQUENCE [LARGE SCALE GENOMIC DNA]</scope>
    <source>
        <strain evidence="4">JCM 18531</strain>
    </source>
</reference>